<dbReference type="EMBL" id="JAPQKN010000001">
    <property type="protein sequence ID" value="KAJ5174359.1"/>
    <property type="molecule type" value="Genomic_DNA"/>
</dbReference>
<reference evidence="1" key="2">
    <citation type="journal article" date="2023" name="IMA Fungus">
        <title>Comparative genomic study of the Penicillium genus elucidates a diverse pangenome and 15 lateral gene transfer events.</title>
        <authorList>
            <person name="Petersen C."/>
            <person name="Sorensen T."/>
            <person name="Nielsen M.R."/>
            <person name="Sondergaard T.E."/>
            <person name="Sorensen J.L."/>
            <person name="Fitzpatrick D.A."/>
            <person name="Frisvad J.C."/>
            <person name="Nielsen K.L."/>
        </authorList>
    </citation>
    <scope>NUCLEOTIDE SEQUENCE</scope>
    <source>
        <strain evidence="1">IBT 26290</strain>
    </source>
</reference>
<protein>
    <submittedName>
        <fullName evidence="1">Uncharacterized protein</fullName>
    </submittedName>
</protein>
<dbReference type="Proteomes" id="UP001149163">
    <property type="component" value="Unassembled WGS sequence"/>
</dbReference>
<sequence>MEYIEIDHTASDAQRAKALAEIVSIKPPFNATPGPIGGGRIYMHTFWQRGGSDMEYTSVQALESHINRVLEVFKMPQQEQHEVNFRHERMLCCYTAIHKPHFLVDADDQLWVVAFSQFNVLPESFMDLALRMDAVERRSPPTAVSWLDSD</sequence>
<dbReference type="RefSeq" id="XP_056545967.1">
    <property type="nucleotide sequence ID" value="XM_056682361.1"/>
</dbReference>
<evidence type="ECO:0000313" key="2">
    <source>
        <dbReference type="Proteomes" id="UP001149163"/>
    </source>
</evidence>
<organism evidence="1 2">
    <name type="scientific">Penicillium canariense</name>
    <dbReference type="NCBI Taxonomy" id="189055"/>
    <lineage>
        <taxon>Eukaryota</taxon>
        <taxon>Fungi</taxon>
        <taxon>Dikarya</taxon>
        <taxon>Ascomycota</taxon>
        <taxon>Pezizomycotina</taxon>
        <taxon>Eurotiomycetes</taxon>
        <taxon>Eurotiomycetidae</taxon>
        <taxon>Eurotiales</taxon>
        <taxon>Aspergillaceae</taxon>
        <taxon>Penicillium</taxon>
    </lineage>
</organism>
<dbReference type="AlphaFoldDB" id="A0A9W9IDT2"/>
<accession>A0A9W9IDT2</accession>
<proteinExistence type="predicted"/>
<gene>
    <name evidence="1" type="ORF">N7482_000236</name>
</gene>
<reference evidence="1" key="1">
    <citation type="submission" date="2022-11" db="EMBL/GenBank/DDBJ databases">
        <authorList>
            <person name="Petersen C."/>
        </authorList>
    </citation>
    <scope>NUCLEOTIDE SEQUENCE</scope>
    <source>
        <strain evidence="1">IBT 26290</strain>
    </source>
</reference>
<evidence type="ECO:0000313" key="1">
    <source>
        <dbReference type="EMBL" id="KAJ5174359.1"/>
    </source>
</evidence>
<name>A0A9W9IDT2_9EURO</name>
<dbReference type="OrthoDB" id="3250044at2759"/>
<dbReference type="GeneID" id="81421537"/>
<comment type="caution">
    <text evidence="1">The sequence shown here is derived from an EMBL/GenBank/DDBJ whole genome shotgun (WGS) entry which is preliminary data.</text>
</comment>
<keyword evidence="2" id="KW-1185">Reference proteome</keyword>